<dbReference type="Pfam" id="PF08587">
    <property type="entry name" value="UBA_2"/>
    <property type="match status" value="1"/>
</dbReference>
<feature type="region of interest" description="Disordered" evidence="9">
    <location>
        <begin position="102"/>
        <end position="137"/>
    </location>
</feature>
<keyword evidence="3" id="KW-0547">Nucleotide-binding</keyword>
<comment type="catalytic activity">
    <reaction evidence="7">
        <text>L-threonyl-[protein] + ATP = O-phospho-L-threonyl-[protein] + ADP + H(+)</text>
        <dbReference type="Rhea" id="RHEA:46608"/>
        <dbReference type="Rhea" id="RHEA-COMP:11060"/>
        <dbReference type="Rhea" id="RHEA-COMP:11605"/>
        <dbReference type="ChEBI" id="CHEBI:15378"/>
        <dbReference type="ChEBI" id="CHEBI:30013"/>
        <dbReference type="ChEBI" id="CHEBI:30616"/>
        <dbReference type="ChEBI" id="CHEBI:61977"/>
        <dbReference type="ChEBI" id="CHEBI:456216"/>
        <dbReference type="EC" id="2.7.11.1"/>
    </reaction>
</comment>
<keyword evidence="12" id="KW-0808">Transferase</keyword>
<comment type="catalytic activity">
    <reaction evidence="8">
        <text>L-seryl-[protein] + ATP = O-phospho-L-seryl-[protein] + ADP + H(+)</text>
        <dbReference type="Rhea" id="RHEA:17989"/>
        <dbReference type="Rhea" id="RHEA-COMP:9863"/>
        <dbReference type="Rhea" id="RHEA-COMP:11604"/>
        <dbReference type="ChEBI" id="CHEBI:15378"/>
        <dbReference type="ChEBI" id="CHEBI:29999"/>
        <dbReference type="ChEBI" id="CHEBI:30616"/>
        <dbReference type="ChEBI" id="CHEBI:83421"/>
        <dbReference type="ChEBI" id="CHEBI:456216"/>
        <dbReference type="EC" id="2.7.11.1"/>
    </reaction>
</comment>
<evidence type="ECO:0000259" key="11">
    <source>
        <dbReference type="Pfam" id="PF16579"/>
    </source>
</evidence>
<dbReference type="GO" id="GO:0005634">
    <property type="term" value="C:nucleus"/>
    <property type="evidence" value="ECO:0007669"/>
    <property type="project" value="UniProtKB-SubCell"/>
</dbReference>
<evidence type="ECO:0000256" key="4">
    <source>
        <dbReference type="ARBA" id="ARBA00022840"/>
    </source>
</evidence>
<evidence type="ECO:0000256" key="6">
    <source>
        <dbReference type="ARBA" id="ARBA00023277"/>
    </source>
</evidence>
<dbReference type="GO" id="GO:0004674">
    <property type="term" value="F:protein serine/threonine kinase activity"/>
    <property type="evidence" value="ECO:0007669"/>
    <property type="project" value="UniProtKB-EC"/>
</dbReference>
<feature type="domain" description="Carbon catabolite-derepressing protein kinase ubiquitin-associated" evidence="10">
    <location>
        <begin position="41"/>
        <end position="81"/>
    </location>
</feature>
<dbReference type="InterPro" id="IPR013896">
    <property type="entry name" value="SNF1_UBA"/>
</dbReference>
<organism evidence="12 13">
    <name type="scientific">Neolecta irregularis (strain DAH-3)</name>
    <dbReference type="NCBI Taxonomy" id="1198029"/>
    <lineage>
        <taxon>Eukaryota</taxon>
        <taxon>Fungi</taxon>
        <taxon>Dikarya</taxon>
        <taxon>Ascomycota</taxon>
        <taxon>Taphrinomycotina</taxon>
        <taxon>Neolectales</taxon>
        <taxon>Neolectaceae</taxon>
        <taxon>Neolecta</taxon>
    </lineage>
</organism>
<evidence type="ECO:0000259" key="10">
    <source>
        <dbReference type="Pfam" id="PF08587"/>
    </source>
</evidence>
<feature type="compositionally biased region" description="Basic residues" evidence="9">
    <location>
        <begin position="111"/>
        <end position="123"/>
    </location>
</feature>
<evidence type="ECO:0000256" key="2">
    <source>
        <dbReference type="ARBA" id="ARBA00012513"/>
    </source>
</evidence>
<dbReference type="Pfam" id="PF16579">
    <property type="entry name" value="AdenylateSensor"/>
    <property type="match status" value="1"/>
</dbReference>
<dbReference type="SUPFAM" id="SSF103243">
    <property type="entry name" value="KA1-like"/>
    <property type="match status" value="1"/>
</dbReference>
<dbReference type="AlphaFoldDB" id="A0A1U7LLV2"/>
<accession>A0A1U7LLV2</accession>
<dbReference type="CDD" id="cd12122">
    <property type="entry name" value="AMPKA_C"/>
    <property type="match status" value="1"/>
</dbReference>
<evidence type="ECO:0000256" key="9">
    <source>
        <dbReference type="SAM" id="MobiDB-lite"/>
    </source>
</evidence>
<feature type="domain" description="AMPK C-terminal adenylate sensor" evidence="11">
    <location>
        <begin position="184"/>
        <end position="289"/>
    </location>
</feature>
<keyword evidence="13" id="KW-1185">Reference proteome</keyword>
<keyword evidence="5" id="KW-0539">Nucleus</keyword>
<dbReference type="Proteomes" id="UP000186594">
    <property type="component" value="Unassembled WGS sequence"/>
</dbReference>
<evidence type="ECO:0000313" key="13">
    <source>
        <dbReference type="Proteomes" id="UP000186594"/>
    </source>
</evidence>
<proteinExistence type="predicted"/>
<protein>
    <recommendedName>
        <fullName evidence="2">non-specific serine/threonine protein kinase</fullName>
        <ecNumber evidence="2">2.7.11.1</ecNumber>
    </recommendedName>
</protein>
<comment type="subcellular location">
    <subcellularLocation>
        <location evidence="1">Nucleus</location>
    </subcellularLocation>
</comment>
<evidence type="ECO:0000256" key="5">
    <source>
        <dbReference type="ARBA" id="ARBA00023242"/>
    </source>
</evidence>
<reference evidence="12 13" key="1">
    <citation type="submission" date="2016-04" db="EMBL/GenBank/DDBJ databases">
        <title>Evolutionary innovation and constraint leading to complex multicellularity in the Ascomycota.</title>
        <authorList>
            <person name="Cisse O."/>
            <person name="Nguyen A."/>
            <person name="Hewitt D.A."/>
            <person name="Jedd G."/>
            <person name="Stajich J.E."/>
        </authorList>
    </citation>
    <scope>NUCLEOTIDE SEQUENCE [LARGE SCALE GENOMIC DNA]</scope>
    <source>
        <strain evidence="12 13">DAH-3</strain>
    </source>
</reference>
<keyword evidence="12" id="KW-0418">Kinase</keyword>
<evidence type="ECO:0000256" key="7">
    <source>
        <dbReference type="ARBA" id="ARBA00047899"/>
    </source>
</evidence>
<evidence type="ECO:0000313" key="12">
    <source>
        <dbReference type="EMBL" id="OLL23627.1"/>
    </source>
</evidence>
<dbReference type="Gene3D" id="1.10.8.10">
    <property type="entry name" value="DNA helicase RuvA subunit, C-terminal domain"/>
    <property type="match status" value="1"/>
</dbReference>
<keyword evidence="4" id="KW-0067">ATP-binding</keyword>
<dbReference type="EMBL" id="LXFE01001402">
    <property type="protein sequence ID" value="OLL23627.1"/>
    <property type="molecule type" value="Genomic_DNA"/>
</dbReference>
<dbReference type="Gene3D" id="3.30.310.80">
    <property type="entry name" value="Kinase associated domain 1, KA1"/>
    <property type="match status" value="1"/>
</dbReference>
<comment type="caution">
    <text evidence="12">The sequence shown here is derived from an EMBL/GenBank/DDBJ whole genome shotgun (WGS) entry which is preliminary data.</text>
</comment>
<sequence>MLVVNPIDRITIPAIMDSKWFNINLPDYLKPLERIADHTRDENIALKLSKTFSCSIDDVHDHLNRKEQNDIKEAYLLLAENQNMRKDSRLIGAQNMQNFFASSPPSWNHGGSHRSPRSHHASQAHHGTPSPLVFGFRGDLSEKPPRSTISILSSSLPSYHESFMRREMPDFHLESLPARKNKTRWHFGIRSRSPPLEVMAEIYRALEKMGAQWSFHNPDPFSIKCLWKKQDEGMLIHMDIQLYLLEPGSHLVDFKSAGYYTISTGEEISKPAMSPFPFLDIATRLITSLV</sequence>
<evidence type="ECO:0000256" key="8">
    <source>
        <dbReference type="ARBA" id="ARBA00048679"/>
    </source>
</evidence>
<gene>
    <name evidence="12" type="ORF">NEOLI_005130</name>
</gene>
<evidence type="ECO:0000256" key="1">
    <source>
        <dbReference type="ARBA" id="ARBA00004123"/>
    </source>
</evidence>
<dbReference type="GO" id="GO:0005524">
    <property type="term" value="F:ATP binding"/>
    <property type="evidence" value="ECO:0007669"/>
    <property type="project" value="UniProtKB-KW"/>
</dbReference>
<dbReference type="InterPro" id="IPR032270">
    <property type="entry name" value="AMPK_C"/>
</dbReference>
<evidence type="ECO:0000256" key="3">
    <source>
        <dbReference type="ARBA" id="ARBA00022741"/>
    </source>
</evidence>
<name>A0A1U7LLV2_NEOID</name>
<dbReference type="OMA" id="FMRREMP"/>
<dbReference type="EC" id="2.7.11.1" evidence="2"/>
<dbReference type="InterPro" id="IPR028375">
    <property type="entry name" value="KA1/Ssp2_C"/>
</dbReference>
<keyword evidence="6" id="KW-0119">Carbohydrate metabolism</keyword>
<dbReference type="STRING" id="1198029.A0A1U7LLV2"/>
<dbReference type="OrthoDB" id="193931at2759"/>